<reference evidence="20" key="1">
    <citation type="submission" date="2015-10" db="EMBL/GenBank/DDBJ databases">
        <title>Metagenome-Assembled Genomes uncover a global brackish microbiome.</title>
        <authorList>
            <person name="Hugerth L.W."/>
            <person name="Larsson J."/>
            <person name="Alneberg J."/>
            <person name="Lindh M.V."/>
            <person name="Legrand C."/>
            <person name="Pinhassi J."/>
            <person name="Andersson A."/>
        </authorList>
    </citation>
    <scope>NUCLEOTIDE SEQUENCE [LARGE SCALE GENOMIC DNA]</scope>
</reference>
<keyword evidence="11 16" id="KW-1278">Translocase</keyword>
<comment type="function">
    <text evidence="1 16">The transhydrogenation between NADH and NADP is coupled to respiration and ATP hydrolysis and functions as a proton pump across the membrane.</text>
</comment>
<sequence>MELFTNISAIQNLVYIGSSVLFILGIKMLGKEATAVRGNYLSALAMFSAVAITCLSLEIDYKIIVAGVLLGGLIGSIIAIKVKMTAIPEMVALFNGFGGLATFLIAWSQFNAPDNSLFQHALIMLTVYIGGITFSGSLVAYGKLSERLKLGKGSWITNILISFFYLSLPALVYVIFEPSISTVLPAVPSYFLFFLALTMLAGLGFVTPIGGGDMPVVISLLNSLSGIAAAFAGLLLLNNVLIVAGSLVGASGLILTVIMAKAMNRTIGNVLFVGYASATQSTGSVEQGEVKPISADDAYLILENASSVLIVPGYGMAVAQAQHVVRELGELLEENGTDVKYGIHPVAGRMPGHMNVLLAEANVSYDLLAEPDDVNPVMGSIDVAIVIGANDVVNPSATEEEGSPIYGMPIIEVHNAKTVFVLKRSMSSGFAGVQNPLFFRENTRMLFGDAKESIGLVVSEFKD</sequence>
<dbReference type="PANTHER" id="PTHR44758">
    <property type="entry name" value="NAD(P) TRANSHYDROGENASE SUBUNIT BETA"/>
    <property type="match status" value="1"/>
</dbReference>
<evidence type="ECO:0000256" key="11">
    <source>
        <dbReference type="ARBA" id="ARBA00022967"/>
    </source>
</evidence>
<feature type="transmembrane region" description="Helical" evidence="17">
    <location>
        <begin position="63"/>
        <end position="80"/>
    </location>
</feature>
<evidence type="ECO:0000313" key="20">
    <source>
        <dbReference type="Proteomes" id="UP000050874"/>
    </source>
</evidence>
<dbReference type="Gene3D" id="3.40.50.1220">
    <property type="entry name" value="TPP-binding domain"/>
    <property type="match status" value="1"/>
</dbReference>
<dbReference type="PANTHER" id="PTHR44758:SF1">
    <property type="entry name" value="NAD(P) TRANSHYDROGENASE SUBUNIT BETA"/>
    <property type="match status" value="1"/>
</dbReference>
<dbReference type="EMBL" id="LIAV01000020">
    <property type="protein sequence ID" value="KRO41167.1"/>
    <property type="molecule type" value="Genomic_DNA"/>
</dbReference>
<evidence type="ECO:0000256" key="15">
    <source>
        <dbReference type="ARBA" id="ARBA00048202"/>
    </source>
</evidence>
<evidence type="ECO:0000256" key="9">
    <source>
        <dbReference type="ARBA" id="ARBA00022692"/>
    </source>
</evidence>
<keyword evidence="7 16" id="KW-1003">Cell membrane</keyword>
<dbReference type="GO" id="GO:0050661">
    <property type="term" value="F:NADP binding"/>
    <property type="evidence" value="ECO:0007669"/>
    <property type="project" value="InterPro"/>
</dbReference>
<evidence type="ECO:0000259" key="18">
    <source>
        <dbReference type="Pfam" id="PF02233"/>
    </source>
</evidence>
<keyword evidence="13 16" id="KW-0520">NAD</keyword>
<feature type="transmembrane region" description="Helical" evidence="17">
    <location>
        <begin position="38"/>
        <end position="57"/>
    </location>
</feature>
<dbReference type="InterPro" id="IPR012136">
    <property type="entry name" value="NADH_DH_b"/>
</dbReference>
<evidence type="ECO:0000313" key="19">
    <source>
        <dbReference type="EMBL" id="KRO41167.1"/>
    </source>
</evidence>
<evidence type="ECO:0000256" key="13">
    <source>
        <dbReference type="ARBA" id="ARBA00023027"/>
    </source>
</evidence>
<name>A0A0R2PSM1_9GAMM</name>
<evidence type="ECO:0000256" key="5">
    <source>
        <dbReference type="ARBA" id="ARBA00012943"/>
    </source>
</evidence>
<feature type="transmembrane region" description="Helical" evidence="17">
    <location>
        <begin position="6"/>
        <end position="26"/>
    </location>
</feature>
<dbReference type="AlphaFoldDB" id="A0A0R2PSM1"/>
<comment type="similarity">
    <text evidence="3 16">Belongs to the PNT beta subunit family.</text>
</comment>
<dbReference type="PIRSF" id="PIRSF000204">
    <property type="entry name" value="PNTB"/>
    <property type="match status" value="1"/>
</dbReference>
<protein>
    <recommendedName>
        <fullName evidence="6 16">NAD(P) transhydrogenase subunit beta</fullName>
        <ecNumber evidence="5 16">7.1.1.1</ecNumber>
    </recommendedName>
    <alternativeName>
        <fullName evidence="16">Nicotinamide nucleotide transhydrogenase subunit beta</fullName>
    </alternativeName>
</protein>
<evidence type="ECO:0000256" key="7">
    <source>
        <dbReference type="ARBA" id="ARBA00022475"/>
    </source>
</evidence>
<accession>A0A0R2PSM1</accession>
<evidence type="ECO:0000256" key="8">
    <source>
        <dbReference type="ARBA" id="ARBA00022519"/>
    </source>
</evidence>
<organism evidence="19 20">
    <name type="scientific">SAR86 cluster bacterium BACL1 MAG-120920-bin57</name>
    <dbReference type="NCBI Taxonomy" id="1655571"/>
    <lineage>
        <taxon>Bacteria</taxon>
        <taxon>Pseudomonadati</taxon>
        <taxon>Pseudomonadota</taxon>
        <taxon>Gammaproteobacteria</taxon>
        <taxon>SAR86 cluster</taxon>
    </lineage>
</organism>
<evidence type="ECO:0000256" key="17">
    <source>
        <dbReference type="SAM" id="Phobius"/>
    </source>
</evidence>
<dbReference type="InterPro" id="IPR029035">
    <property type="entry name" value="DHS-like_NAD/FAD-binding_dom"/>
</dbReference>
<keyword evidence="9 17" id="KW-0812">Transmembrane</keyword>
<evidence type="ECO:0000256" key="16">
    <source>
        <dbReference type="PIRNR" id="PIRNR000204"/>
    </source>
</evidence>
<gene>
    <name evidence="19" type="ORF">ABR63_01365</name>
</gene>
<dbReference type="SUPFAM" id="SSF52467">
    <property type="entry name" value="DHS-like NAD/FAD-binding domain"/>
    <property type="match status" value="1"/>
</dbReference>
<keyword evidence="12 17" id="KW-1133">Transmembrane helix</keyword>
<evidence type="ECO:0000256" key="1">
    <source>
        <dbReference type="ARBA" id="ARBA00003943"/>
    </source>
</evidence>
<evidence type="ECO:0000256" key="12">
    <source>
        <dbReference type="ARBA" id="ARBA00022989"/>
    </source>
</evidence>
<dbReference type="Proteomes" id="UP000050874">
    <property type="component" value="Unassembled WGS sequence"/>
</dbReference>
<dbReference type="InterPro" id="IPR034300">
    <property type="entry name" value="PNTB-like"/>
</dbReference>
<dbReference type="GO" id="GO:0005886">
    <property type="term" value="C:plasma membrane"/>
    <property type="evidence" value="ECO:0007669"/>
    <property type="project" value="UniProtKB-SubCell"/>
</dbReference>
<feature type="transmembrane region" description="Helical" evidence="17">
    <location>
        <begin position="153"/>
        <end position="176"/>
    </location>
</feature>
<evidence type="ECO:0000256" key="2">
    <source>
        <dbReference type="ARBA" id="ARBA00004429"/>
    </source>
</evidence>
<dbReference type="Pfam" id="PF02233">
    <property type="entry name" value="PNTB"/>
    <property type="match status" value="1"/>
</dbReference>
<feature type="transmembrane region" description="Helical" evidence="17">
    <location>
        <begin position="122"/>
        <end position="141"/>
    </location>
</feature>
<proteinExistence type="inferred from homology"/>
<dbReference type="EC" id="7.1.1.1" evidence="5 16"/>
<comment type="catalytic activity">
    <reaction evidence="15 16">
        <text>NAD(+) + NADPH + H(+)(in) = NADH + NADP(+) + H(+)(out)</text>
        <dbReference type="Rhea" id="RHEA:47992"/>
        <dbReference type="ChEBI" id="CHEBI:15378"/>
        <dbReference type="ChEBI" id="CHEBI:57540"/>
        <dbReference type="ChEBI" id="CHEBI:57783"/>
        <dbReference type="ChEBI" id="CHEBI:57945"/>
        <dbReference type="ChEBI" id="CHEBI:58349"/>
        <dbReference type="EC" id="7.1.1.1"/>
    </reaction>
</comment>
<feature type="transmembrane region" description="Helical" evidence="17">
    <location>
        <begin position="188"/>
        <end position="209"/>
    </location>
</feature>
<evidence type="ECO:0000256" key="14">
    <source>
        <dbReference type="ARBA" id="ARBA00023136"/>
    </source>
</evidence>
<keyword evidence="8 16" id="KW-0997">Cell inner membrane</keyword>
<evidence type="ECO:0000256" key="3">
    <source>
        <dbReference type="ARBA" id="ARBA00007919"/>
    </source>
</evidence>
<evidence type="ECO:0000256" key="6">
    <source>
        <dbReference type="ARBA" id="ARBA00014581"/>
    </source>
</evidence>
<keyword evidence="10 16" id="KW-0521">NADP</keyword>
<feature type="transmembrane region" description="Helical" evidence="17">
    <location>
        <begin position="216"/>
        <end position="235"/>
    </location>
</feature>
<dbReference type="GO" id="GO:0008750">
    <property type="term" value="F:proton-translocating NAD(P)+ transhydrogenase activity"/>
    <property type="evidence" value="ECO:0007669"/>
    <property type="project" value="UniProtKB-EC"/>
</dbReference>
<comment type="caution">
    <text evidence="19">The sequence shown here is derived from an EMBL/GenBank/DDBJ whole genome shotgun (WGS) entry which is preliminary data.</text>
</comment>
<feature type="domain" description="NADP transhydrogenase beta-like" evidence="18">
    <location>
        <begin position="12"/>
        <end position="458"/>
    </location>
</feature>
<comment type="subcellular location">
    <subcellularLocation>
        <location evidence="2">Cell inner membrane</location>
        <topology evidence="2">Multi-pass membrane protein</topology>
    </subcellularLocation>
</comment>
<evidence type="ECO:0000256" key="4">
    <source>
        <dbReference type="ARBA" id="ARBA00011870"/>
    </source>
</evidence>
<comment type="subunit">
    <text evidence="4">Heterodimer of an alpha and a beta chain.</text>
</comment>
<feature type="transmembrane region" description="Helical" evidence="17">
    <location>
        <begin position="241"/>
        <end position="260"/>
    </location>
</feature>
<evidence type="ECO:0000256" key="10">
    <source>
        <dbReference type="ARBA" id="ARBA00022857"/>
    </source>
</evidence>
<feature type="transmembrane region" description="Helical" evidence="17">
    <location>
        <begin position="92"/>
        <end position="110"/>
    </location>
</feature>
<keyword evidence="14 16" id="KW-0472">Membrane</keyword>